<evidence type="ECO:0000256" key="4">
    <source>
        <dbReference type="ARBA" id="ARBA00022692"/>
    </source>
</evidence>
<keyword evidence="5" id="KW-0378">Hydrolase</keyword>
<proteinExistence type="predicted"/>
<dbReference type="NCBIfam" id="TIGR04178">
    <property type="entry name" value="exo_archaeo"/>
    <property type="match status" value="1"/>
</dbReference>
<evidence type="ECO:0000313" key="10">
    <source>
        <dbReference type="EMBL" id="ETX12792.1"/>
    </source>
</evidence>
<dbReference type="Pfam" id="PF09721">
    <property type="entry name" value="Exosortase_EpsH"/>
    <property type="match status" value="1"/>
</dbReference>
<evidence type="ECO:0000256" key="5">
    <source>
        <dbReference type="ARBA" id="ARBA00022801"/>
    </source>
</evidence>
<comment type="subcellular location">
    <subcellularLocation>
        <location evidence="1">Cell membrane</location>
        <topology evidence="1">Multi-pass membrane protein</topology>
    </subcellularLocation>
</comment>
<feature type="domain" description="CAAX prenyl protease 2/Lysostaphin resistance protein A-like" evidence="9">
    <location>
        <begin position="432"/>
        <end position="520"/>
    </location>
</feature>
<dbReference type="PATRIC" id="fig|1449350.3.peg.4028"/>
<feature type="transmembrane region" description="Helical" evidence="8">
    <location>
        <begin position="341"/>
        <end position="360"/>
    </location>
</feature>
<comment type="caution">
    <text evidence="10">The sequence shown here is derived from an EMBL/GenBank/DDBJ whole genome shotgun (WGS) entry which is preliminary data.</text>
</comment>
<dbReference type="STRING" id="1449350.OCH239_17150"/>
<evidence type="ECO:0000256" key="6">
    <source>
        <dbReference type="ARBA" id="ARBA00022989"/>
    </source>
</evidence>
<keyword evidence="7 8" id="KW-0472">Membrane</keyword>
<dbReference type="InterPro" id="IPR026392">
    <property type="entry name" value="Exo/Archaeosortase_dom"/>
</dbReference>
<dbReference type="InterPro" id="IPR014346">
    <property type="entry name" value="Prenyl_protease-related"/>
</dbReference>
<feature type="transmembrane region" description="Helical" evidence="8">
    <location>
        <begin position="296"/>
        <end position="316"/>
    </location>
</feature>
<feature type="transmembrane region" description="Helical" evidence="8">
    <location>
        <begin position="366"/>
        <end position="382"/>
    </location>
</feature>
<name>X7EA17_9RHOB</name>
<evidence type="ECO:0000256" key="1">
    <source>
        <dbReference type="ARBA" id="ARBA00004651"/>
    </source>
</evidence>
<dbReference type="Proteomes" id="UP000022447">
    <property type="component" value="Unassembled WGS sequence"/>
</dbReference>
<keyword evidence="2" id="KW-1003">Cell membrane</keyword>
<feature type="transmembrane region" description="Helical" evidence="8">
    <location>
        <begin position="57"/>
        <end position="74"/>
    </location>
</feature>
<reference evidence="10 11" key="1">
    <citation type="submission" date="2014-01" db="EMBL/GenBank/DDBJ databases">
        <title>Roseivivax halodurans JCM 10272 Genome Sequencing.</title>
        <authorList>
            <person name="Lai Q."/>
            <person name="Li G."/>
            <person name="Shao Z."/>
        </authorList>
    </citation>
    <scope>NUCLEOTIDE SEQUENCE [LARGE SCALE GENOMIC DNA]</scope>
    <source>
        <strain evidence="10 11">JCM 10272</strain>
    </source>
</reference>
<keyword evidence="3" id="KW-0645">Protease</keyword>
<dbReference type="GO" id="GO:0005886">
    <property type="term" value="C:plasma membrane"/>
    <property type="evidence" value="ECO:0007669"/>
    <property type="project" value="UniProtKB-SubCell"/>
</dbReference>
<keyword evidence="11" id="KW-1185">Reference proteome</keyword>
<dbReference type="EMBL" id="JALZ01000053">
    <property type="protein sequence ID" value="ETX12792.1"/>
    <property type="molecule type" value="Genomic_DNA"/>
</dbReference>
<feature type="transmembrane region" description="Helical" evidence="8">
    <location>
        <begin position="224"/>
        <end position="242"/>
    </location>
</feature>
<dbReference type="GO" id="GO:0006508">
    <property type="term" value="P:proteolysis"/>
    <property type="evidence" value="ECO:0007669"/>
    <property type="project" value="UniProtKB-KW"/>
</dbReference>
<dbReference type="GO" id="GO:0004175">
    <property type="term" value="F:endopeptidase activity"/>
    <property type="evidence" value="ECO:0007669"/>
    <property type="project" value="UniProtKB-ARBA"/>
</dbReference>
<evidence type="ECO:0000256" key="8">
    <source>
        <dbReference type="SAM" id="Phobius"/>
    </source>
</evidence>
<feature type="transmembrane region" description="Helical" evidence="8">
    <location>
        <begin position="152"/>
        <end position="170"/>
    </location>
</feature>
<dbReference type="AlphaFoldDB" id="X7EA17"/>
<gene>
    <name evidence="10" type="ORF">OCH239_17150</name>
</gene>
<feature type="transmembrane region" description="Helical" evidence="8">
    <location>
        <begin position="16"/>
        <end position="37"/>
    </location>
</feature>
<dbReference type="InterPro" id="IPR003675">
    <property type="entry name" value="Rce1/LyrA-like_dom"/>
</dbReference>
<keyword evidence="6 8" id="KW-1133">Transmembrane helix</keyword>
<feature type="transmembrane region" description="Helical" evidence="8">
    <location>
        <begin position="254"/>
        <end position="276"/>
    </location>
</feature>
<dbReference type="GO" id="GO:0080120">
    <property type="term" value="P:CAAX-box protein maturation"/>
    <property type="evidence" value="ECO:0007669"/>
    <property type="project" value="UniProtKB-ARBA"/>
</dbReference>
<evidence type="ECO:0000259" key="9">
    <source>
        <dbReference type="Pfam" id="PF02517"/>
    </source>
</evidence>
<dbReference type="NCBIfam" id="TIGR04162">
    <property type="entry name" value="exo_VPEID"/>
    <property type="match status" value="1"/>
</dbReference>
<feature type="transmembrane region" description="Helical" evidence="8">
    <location>
        <begin position="86"/>
        <end position="111"/>
    </location>
</feature>
<protein>
    <recommendedName>
        <fullName evidence="9">CAAX prenyl protease 2/Lysostaphin resistance protein A-like domain-containing protein</fullName>
    </recommendedName>
</protein>
<feature type="transmembrane region" description="Helical" evidence="8">
    <location>
        <begin position="465"/>
        <end position="481"/>
    </location>
</feature>
<accession>X7EA17</accession>
<organism evidence="10 11">
    <name type="scientific">Roseivivax halodurans JCM 10272</name>
    <dbReference type="NCBI Taxonomy" id="1449350"/>
    <lineage>
        <taxon>Bacteria</taxon>
        <taxon>Pseudomonadati</taxon>
        <taxon>Pseudomonadota</taxon>
        <taxon>Alphaproteobacteria</taxon>
        <taxon>Rhodobacterales</taxon>
        <taxon>Roseobacteraceae</taxon>
        <taxon>Roseivivax</taxon>
    </lineage>
</organism>
<dbReference type="InterPro" id="IPR026420">
    <property type="entry name" value="Exo_VPEID"/>
</dbReference>
<evidence type="ECO:0000256" key="2">
    <source>
        <dbReference type="ARBA" id="ARBA00022475"/>
    </source>
</evidence>
<keyword evidence="4 8" id="KW-0812">Transmembrane</keyword>
<dbReference type="eggNOG" id="COG1266">
    <property type="taxonomic scope" value="Bacteria"/>
</dbReference>
<feature type="transmembrane region" description="Helical" evidence="8">
    <location>
        <begin position="117"/>
        <end position="140"/>
    </location>
</feature>
<dbReference type="NCBIfam" id="TIGR03008">
    <property type="entry name" value="pepcterm_CAAX"/>
    <property type="match status" value="1"/>
</dbReference>
<sequence length="535" mass="56873">MLSLPLDARALRLRRFALAALIAAVGLTFASLVFDALFREDCATVASWKYCKFSAHLTERALAVLLFGGLYAAARPRRAAPLTAVLGTATAMPALLLAAGGATLIAFAALLPSLGHLLLAVTAWGAGVAFLAAATLRATAPWSAWSMAGRRMGLAFWILVLAGFALPEIADTLFPLWHIAAFTRLSFDAVTFATGAVGLELLSYPEEYVLQHGNFAIKVGQSCSGVEGLALITAFLGGYAMLFRHEIRVARLALVLPIALALSWVLNILRIVMLIWIGVHISPTLAVEGFHSHAGWLMFSALALALITTIHGIAWFQKDAGGRTVHARGPALAPFFDDWNVARLLPFAVFMLSALVASTFWQAPELAYPLRAMVMLAVLWLVRRPLLALAWRLDPLALGAGATIGTAWLASHPADAAAPALAVLGPAALAIWIATRMIGTTLLVPVIEELFFRSYLLDRLGAGRGMQGALLAVAISTAGFAVLHDRWLAAALAGLVFAWLAMRPGGRITDAVVAHMSANGIIAVWAITTGDWSMI</sequence>
<feature type="transmembrane region" description="Helical" evidence="8">
    <location>
        <begin position="389"/>
        <end position="410"/>
    </location>
</feature>
<feature type="transmembrane region" description="Helical" evidence="8">
    <location>
        <begin position="487"/>
        <end position="502"/>
    </location>
</feature>
<dbReference type="InterPro" id="IPR019127">
    <property type="entry name" value="Exosortase"/>
</dbReference>
<evidence type="ECO:0000256" key="7">
    <source>
        <dbReference type="ARBA" id="ARBA00023136"/>
    </source>
</evidence>
<evidence type="ECO:0000256" key="3">
    <source>
        <dbReference type="ARBA" id="ARBA00022670"/>
    </source>
</evidence>
<feature type="transmembrane region" description="Helical" evidence="8">
    <location>
        <begin position="416"/>
        <end position="444"/>
    </location>
</feature>
<dbReference type="Pfam" id="PF02517">
    <property type="entry name" value="Rce1-like"/>
    <property type="match status" value="1"/>
</dbReference>
<evidence type="ECO:0000313" key="11">
    <source>
        <dbReference type="Proteomes" id="UP000022447"/>
    </source>
</evidence>